<evidence type="ECO:0000256" key="1">
    <source>
        <dbReference type="ARBA" id="ARBA00004370"/>
    </source>
</evidence>
<evidence type="ECO:0000256" key="3">
    <source>
        <dbReference type="ARBA" id="ARBA00022989"/>
    </source>
</evidence>
<feature type="compositionally biased region" description="Low complexity" evidence="5">
    <location>
        <begin position="102"/>
        <end position="113"/>
    </location>
</feature>
<keyword evidence="8" id="KW-1185">Reference proteome</keyword>
<dbReference type="AlphaFoldDB" id="A0ABD2LP41"/>
<comment type="subcellular location">
    <subcellularLocation>
        <location evidence="1">Membrane</location>
    </subcellularLocation>
</comment>
<gene>
    <name evidence="7" type="ORF">niasHT_002976</name>
</gene>
<reference evidence="7 8" key="1">
    <citation type="submission" date="2024-10" db="EMBL/GenBank/DDBJ databases">
        <authorList>
            <person name="Kim D."/>
        </authorList>
    </citation>
    <scope>NUCLEOTIDE SEQUENCE [LARGE SCALE GENOMIC DNA]</scope>
    <source>
        <strain evidence="7">BH-2024</strain>
    </source>
</reference>
<feature type="transmembrane region" description="Helical" evidence="6">
    <location>
        <begin position="473"/>
        <end position="493"/>
    </location>
</feature>
<keyword evidence="3 6" id="KW-1133">Transmembrane helix</keyword>
<dbReference type="EMBL" id="JBICBT010000337">
    <property type="protein sequence ID" value="KAL3117017.1"/>
    <property type="molecule type" value="Genomic_DNA"/>
</dbReference>
<protein>
    <submittedName>
        <fullName evidence="7">Uncharacterized protein</fullName>
    </submittedName>
</protein>
<dbReference type="PANTHER" id="PTHR23360">
    <property type="entry name" value="G-PROTEIN COUPLED RECEPTORS FAMILY 1 PROFILE DOMAIN-CONTAINING PROTEIN-RELATED"/>
    <property type="match status" value="1"/>
</dbReference>
<dbReference type="SMART" id="SM01381">
    <property type="entry name" value="7TM_GPCR_Srsx"/>
    <property type="match status" value="1"/>
</dbReference>
<sequence length="618" mass="69211">MINRSSYLTRRQAANAGIVLNNEGVALQASPPRNVLDLNQRRSYLVDENDPPLFRLNRSALISPVTPLQNPNNSGSVLENEMSEDELRRLLLNVDLGRRNNDNQQNGNAPNDDQQNRGGQMENEENGERRDTDQMALGNQLLGGLRDYNENLGVFEIARNGQQNLGRQRTFLVEHQFPRPRALLTSTPVGHHQIQQNKNVATQIDRQPNINSQNPRTQNFQPVIRQREQIFAVQPSFRRVEKRTQHFPAQQNQNFEFHQYHPHQNPPNPNQNFGVLHSLGYHLVLEKIPDLNGSEGTDSAKVLTLREIGLILVELQTSTLQIRASGPTPPIALIIAHHRTLVVLLVVAIGLTRGNGTETVEACRTVPFDTSDLSLKSRDAFSQGAGMSFRGTVNYLLALCSFFELLHQHGHFLFLYTALSGLNFIEYRLAAKIMSVSAFGIGGILPTMFFTGIDRLIGIGFDEMHYKLVKRPYLALITSVSALFGIIASWLLYQEGQQYGDEMITGCIVDLFKFNQRAFRSLLCIIGVNIGGYLISFLIAALTKQHISSSITVWFIQIFTGALLNIGAASPAPILYFTSTEYRQAFKTVFPFVFKRISNVIQVMPLQSGPTFGTTAQC</sequence>
<dbReference type="Pfam" id="PF10320">
    <property type="entry name" value="7TM_GPCR_Srsx"/>
    <property type="match status" value="1"/>
</dbReference>
<keyword evidence="2 6" id="KW-0812">Transmembrane</keyword>
<evidence type="ECO:0000313" key="8">
    <source>
        <dbReference type="Proteomes" id="UP001620626"/>
    </source>
</evidence>
<dbReference type="InterPro" id="IPR000276">
    <property type="entry name" value="GPCR_Rhodpsn"/>
</dbReference>
<dbReference type="PANTHER" id="PTHR23360:SF5">
    <property type="entry name" value="G-PROTEIN COUPLED RECEPTORS FAMILY 1 PROFILE DOMAIN-CONTAINING PROTEIN"/>
    <property type="match status" value="1"/>
</dbReference>
<name>A0ABD2LP41_9BILA</name>
<feature type="region of interest" description="Disordered" evidence="5">
    <location>
        <begin position="98"/>
        <end position="133"/>
    </location>
</feature>
<proteinExistence type="predicted"/>
<feature type="transmembrane region" description="Helical" evidence="6">
    <location>
        <begin position="429"/>
        <end position="453"/>
    </location>
</feature>
<feature type="transmembrane region" description="Helical" evidence="6">
    <location>
        <begin position="554"/>
        <end position="577"/>
    </location>
</feature>
<organism evidence="7 8">
    <name type="scientific">Heterodera trifolii</name>
    <dbReference type="NCBI Taxonomy" id="157864"/>
    <lineage>
        <taxon>Eukaryota</taxon>
        <taxon>Metazoa</taxon>
        <taxon>Ecdysozoa</taxon>
        <taxon>Nematoda</taxon>
        <taxon>Chromadorea</taxon>
        <taxon>Rhabditida</taxon>
        <taxon>Tylenchina</taxon>
        <taxon>Tylenchomorpha</taxon>
        <taxon>Tylenchoidea</taxon>
        <taxon>Heteroderidae</taxon>
        <taxon>Heteroderinae</taxon>
        <taxon>Heterodera</taxon>
    </lineage>
</organism>
<evidence type="ECO:0000313" key="7">
    <source>
        <dbReference type="EMBL" id="KAL3117017.1"/>
    </source>
</evidence>
<evidence type="ECO:0000256" key="6">
    <source>
        <dbReference type="SAM" id="Phobius"/>
    </source>
</evidence>
<keyword evidence="4 6" id="KW-0472">Membrane</keyword>
<dbReference type="Proteomes" id="UP001620626">
    <property type="component" value="Unassembled WGS sequence"/>
</dbReference>
<feature type="transmembrane region" description="Helical" evidence="6">
    <location>
        <begin position="522"/>
        <end position="542"/>
    </location>
</feature>
<feature type="transmembrane region" description="Helical" evidence="6">
    <location>
        <begin position="395"/>
        <end position="417"/>
    </location>
</feature>
<comment type="caution">
    <text evidence="7">The sequence shown here is derived from an EMBL/GenBank/DDBJ whole genome shotgun (WGS) entry which is preliminary data.</text>
</comment>
<evidence type="ECO:0000256" key="2">
    <source>
        <dbReference type="ARBA" id="ARBA00022692"/>
    </source>
</evidence>
<dbReference type="InterPro" id="IPR019424">
    <property type="entry name" value="7TM_GPCR_Srsx"/>
</dbReference>
<evidence type="ECO:0000256" key="5">
    <source>
        <dbReference type="SAM" id="MobiDB-lite"/>
    </source>
</evidence>
<dbReference type="InterPro" id="IPR047130">
    <property type="entry name" value="7TM_GPCR_Srsx_nematod"/>
</dbReference>
<dbReference type="GO" id="GO:0016020">
    <property type="term" value="C:membrane"/>
    <property type="evidence" value="ECO:0007669"/>
    <property type="project" value="UniProtKB-SubCell"/>
</dbReference>
<accession>A0ABD2LP41</accession>
<evidence type="ECO:0000256" key="4">
    <source>
        <dbReference type="ARBA" id="ARBA00023136"/>
    </source>
</evidence>